<dbReference type="RefSeq" id="WP_216457300.1">
    <property type="nucleotide sequence ID" value="NZ_JAHLQL010000004.1"/>
</dbReference>
<gene>
    <name evidence="2" type="ORF">KQI89_12245</name>
</gene>
<keyword evidence="3" id="KW-1185">Reference proteome</keyword>
<evidence type="ECO:0000256" key="1">
    <source>
        <dbReference type="SAM" id="Coils"/>
    </source>
</evidence>
<proteinExistence type="predicted"/>
<organism evidence="2 3">
    <name type="scientific">Clostridium simiarum</name>
    <dbReference type="NCBI Taxonomy" id="2841506"/>
    <lineage>
        <taxon>Bacteria</taxon>
        <taxon>Bacillati</taxon>
        <taxon>Bacillota</taxon>
        <taxon>Clostridia</taxon>
        <taxon>Eubacteriales</taxon>
        <taxon>Clostridiaceae</taxon>
        <taxon>Clostridium</taxon>
    </lineage>
</organism>
<keyword evidence="1" id="KW-0175">Coiled coil</keyword>
<reference evidence="2 3" key="1">
    <citation type="submission" date="2021-06" db="EMBL/GenBank/DDBJ databases">
        <authorList>
            <person name="Sun Q."/>
            <person name="Li D."/>
        </authorList>
    </citation>
    <scope>NUCLEOTIDE SEQUENCE [LARGE SCALE GENOMIC DNA]</scope>
    <source>
        <strain evidence="2 3">MSJ-4</strain>
    </source>
</reference>
<protein>
    <submittedName>
        <fullName evidence="2">Uncharacterized protein</fullName>
    </submittedName>
</protein>
<dbReference type="EMBL" id="JAHLQL010000004">
    <property type="protein sequence ID" value="MBU5592526.1"/>
    <property type="molecule type" value="Genomic_DNA"/>
</dbReference>
<dbReference type="Proteomes" id="UP000736583">
    <property type="component" value="Unassembled WGS sequence"/>
</dbReference>
<accession>A0ABS6F2K5</accession>
<evidence type="ECO:0000313" key="2">
    <source>
        <dbReference type="EMBL" id="MBU5592526.1"/>
    </source>
</evidence>
<evidence type="ECO:0000313" key="3">
    <source>
        <dbReference type="Proteomes" id="UP000736583"/>
    </source>
</evidence>
<name>A0ABS6F2K5_9CLOT</name>
<comment type="caution">
    <text evidence="2">The sequence shown here is derived from an EMBL/GenBank/DDBJ whole genome shotgun (WGS) entry which is preliminary data.</text>
</comment>
<sequence>MEKEILELLKQVNNKLDEHTVKLDEHTMKLNEHTEILRALEHLAQVNRAEHDKMFNEIAHIKGETESIRKDLAAVEIVTARNMESLAHLKLIK</sequence>
<feature type="coiled-coil region" evidence="1">
    <location>
        <begin position="9"/>
        <end position="43"/>
    </location>
</feature>